<evidence type="ECO:0000256" key="7">
    <source>
        <dbReference type="SAM" id="MobiDB-lite"/>
    </source>
</evidence>
<evidence type="ECO:0000259" key="8">
    <source>
        <dbReference type="PROSITE" id="PS50075"/>
    </source>
</evidence>
<dbReference type="Gene3D" id="3.40.47.10">
    <property type="match status" value="1"/>
</dbReference>
<name>A0A1V0U1R7_9ACTN</name>
<dbReference type="InterPro" id="IPR016036">
    <property type="entry name" value="Malonyl_transacylase_ACP-bd"/>
</dbReference>
<keyword evidence="12" id="KW-1185">Reference proteome</keyword>
<dbReference type="InterPro" id="IPR009081">
    <property type="entry name" value="PP-bd_ACP"/>
</dbReference>
<dbReference type="Pfam" id="PF00550">
    <property type="entry name" value="PP-binding"/>
    <property type="match status" value="1"/>
</dbReference>
<feature type="compositionally biased region" description="Low complexity" evidence="7">
    <location>
        <begin position="933"/>
        <end position="944"/>
    </location>
</feature>
<dbReference type="GO" id="GO:0017000">
    <property type="term" value="P:antibiotic biosynthetic process"/>
    <property type="evidence" value="ECO:0007669"/>
    <property type="project" value="UniProtKB-KW"/>
</dbReference>
<evidence type="ECO:0000256" key="5">
    <source>
        <dbReference type="ARBA" id="ARBA00023194"/>
    </source>
</evidence>
<dbReference type="SUPFAM" id="SSF55048">
    <property type="entry name" value="Probable ACP-binding domain of malonyl-CoA ACP transacylase"/>
    <property type="match status" value="1"/>
</dbReference>
<evidence type="ECO:0000259" key="10">
    <source>
        <dbReference type="PROSITE" id="PS52019"/>
    </source>
</evidence>
<dbReference type="Pfam" id="PF02801">
    <property type="entry name" value="Ketoacyl-synt_C"/>
    <property type="match status" value="1"/>
</dbReference>
<dbReference type="InterPro" id="IPR057326">
    <property type="entry name" value="KR_dom"/>
</dbReference>
<organism evidence="11 12">
    <name type="scientific">Streptomyces gilvosporeus</name>
    <dbReference type="NCBI Taxonomy" id="553510"/>
    <lineage>
        <taxon>Bacteria</taxon>
        <taxon>Bacillati</taxon>
        <taxon>Actinomycetota</taxon>
        <taxon>Actinomycetes</taxon>
        <taxon>Kitasatosporales</taxon>
        <taxon>Streptomycetaceae</taxon>
        <taxon>Streptomyces</taxon>
    </lineage>
</organism>
<dbReference type="Gene3D" id="1.10.1200.10">
    <property type="entry name" value="ACP-like"/>
    <property type="match status" value="1"/>
</dbReference>
<dbReference type="PROSITE" id="PS52004">
    <property type="entry name" value="KS3_2"/>
    <property type="match status" value="1"/>
</dbReference>
<feature type="compositionally biased region" description="Low complexity" evidence="7">
    <location>
        <begin position="1060"/>
        <end position="1076"/>
    </location>
</feature>
<dbReference type="EMBL" id="CP020569">
    <property type="protein sequence ID" value="ARF59164.1"/>
    <property type="molecule type" value="Genomic_DNA"/>
</dbReference>
<dbReference type="InterPro" id="IPR006162">
    <property type="entry name" value="Ppantetheine_attach_site"/>
</dbReference>
<dbReference type="InterPro" id="IPR036291">
    <property type="entry name" value="NAD(P)-bd_dom_sf"/>
</dbReference>
<dbReference type="SUPFAM" id="SSF51735">
    <property type="entry name" value="NAD(P)-binding Rossmann-fold domains"/>
    <property type="match status" value="2"/>
</dbReference>
<dbReference type="PANTHER" id="PTHR43074:SF1">
    <property type="entry name" value="BETA-KETOACYL SYNTHASE FAMILY PROTEIN-RELATED"/>
    <property type="match status" value="1"/>
</dbReference>
<keyword evidence="2" id="KW-0596">Phosphopantetheine</keyword>
<dbReference type="InterPro" id="IPR016039">
    <property type="entry name" value="Thiolase-like"/>
</dbReference>
<reference evidence="11 12" key="1">
    <citation type="submission" date="2017-04" db="EMBL/GenBank/DDBJ databases">
        <title>Complete Genome Sequence of Streptomyces gilvosporeus F607, a Capable Producer of Natamycin.</title>
        <authorList>
            <person name="Zong G."/>
            <person name="Zhong C."/>
            <person name="Fu J."/>
            <person name="Qin R."/>
            <person name="Cao G."/>
        </authorList>
    </citation>
    <scope>NUCLEOTIDE SEQUENCE [LARGE SCALE GENOMIC DNA]</scope>
    <source>
        <strain evidence="11 12">F607</strain>
    </source>
</reference>
<dbReference type="Gene3D" id="3.30.70.250">
    <property type="entry name" value="Malonyl-CoA ACP transacylase, ACP-binding"/>
    <property type="match status" value="1"/>
</dbReference>
<dbReference type="InterPro" id="IPR042104">
    <property type="entry name" value="PKS_dehydratase_sf"/>
</dbReference>
<feature type="active site" description="Proton donor; for dehydratase activity" evidence="6">
    <location>
        <position position="1934"/>
    </location>
</feature>
<feature type="domain" description="Carrier" evidence="8">
    <location>
        <begin position="1103"/>
        <end position="1183"/>
    </location>
</feature>
<dbReference type="GO" id="GO:0016747">
    <property type="term" value="F:acyltransferase activity, transferring groups other than amino-acyl groups"/>
    <property type="evidence" value="ECO:0007669"/>
    <property type="project" value="UniProtKB-ARBA"/>
</dbReference>
<dbReference type="InterPro" id="IPR013968">
    <property type="entry name" value="PKS_KR"/>
</dbReference>
<evidence type="ECO:0000313" key="11">
    <source>
        <dbReference type="EMBL" id="ARF59164.1"/>
    </source>
</evidence>
<dbReference type="Gene3D" id="3.40.50.720">
    <property type="entry name" value="NAD(P)-binding Rossmann-like Domain"/>
    <property type="match status" value="1"/>
</dbReference>
<dbReference type="Gene3D" id="3.10.129.110">
    <property type="entry name" value="Polyketide synthase dehydratase"/>
    <property type="match status" value="1"/>
</dbReference>
<feature type="domain" description="PKS/mFAS DH" evidence="10">
    <location>
        <begin position="1735"/>
        <end position="2020"/>
    </location>
</feature>
<dbReference type="Pfam" id="PF00698">
    <property type="entry name" value="Acyl_transf_1"/>
    <property type="match status" value="1"/>
</dbReference>
<dbReference type="STRING" id="553510.B1H19_01320"/>
<protein>
    <submittedName>
        <fullName evidence="11">Uncharacterized protein</fullName>
    </submittedName>
</protein>
<dbReference type="InterPro" id="IPR014031">
    <property type="entry name" value="Ketoacyl_synth_C"/>
</dbReference>
<dbReference type="PROSITE" id="PS50075">
    <property type="entry name" value="CARRIER"/>
    <property type="match status" value="1"/>
</dbReference>
<keyword evidence="3" id="KW-0597">Phosphoprotein</keyword>
<feature type="active site" description="Proton acceptor; for dehydratase activity" evidence="6">
    <location>
        <position position="1767"/>
    </location>
</feature>
<dbReference type="CDD" id="cd00833">
    <property type="entry name" value="PKS"/>
    <property type="match status" value="1"/>
</dbReference>
<feature type="compositionally biased region" description="Low complexity" evidence="7">
    <location>
        <begin position="1426"/>
        <end position="1449"/>
    </location>
</feature>
<dbReference type="SMART" id="SM00825">
    <property type="entry name" value="PKS_KS"/>
    <property type="match status" value="1"/>
</dbReference>
<keyword evidence="5" id="KW-0045">Antibiotic biosynthesis</keyword>
<evidence type="ECO:0000256" key="2">
    <source>
        <dbReference type="ARBA" id="ARBA00022450"/>
    </source>
</evidence>
<dbReference type="InterPro" id="IPR020807">
    <property type="entry name" value="PKS_DH"/>
</dbReference>
<evidence type="ECO:0000256" key="1">
    <source>
        <dbReference type="ARBA" id="ARBA00004792"/>
    </source>
</evidence>
<dbReference type="PROSITE" id="PS00012">
    <property type="entry name" value="PHOSPHOPANTETHEINE"/>
    <property type="match status" value="1"/>
</dbReference>
<keyword evidence="4" id="KW-0808">Transferase</keyword>
<dbReference type="SMART" id="SM00826">
    <property type="entry name" value="PKS_DH"/>
    <property type="match status" value="1"/>
</dbReference>
<gene>
    <name evidence="11" type="ORF">B1H19_01320</name>
</gene>
<dbReference type="InterPro" id="IPR036736">
    <property type="entry name" value="ACP-like_sf"/>
</dbReference>
<evidence type="ECO:0000313" key="12">
    <source>
        <dbReference type="Proteomes" id="UP000192726"/>
    </source>
</evidence>
<dbReference type="KEGG" id="sgv:B1H19_01320"/>
<dbReference type="Pfam" id="PF00109">
    <property type="entry name" value="ketoacyl-synt"/>
    <property type="match status" value="1"/>
</dbReference>
<feature type="domain" description="Ketosynthase family 3 (KS3)" evidence="9">
    <location>
        <begin position="1"/>
        <end position="446"/>
    </location>
</feature>
<dbReference type="InterPro" id="IPR049900">
    <property type="entry name" value="PKS_mFAS_DH"/>
</dbReference>
<dbReference type="InterPro" id="IPR001227">
    <property type="entry name" value="Ac_transferase_dom_sf"/>
</dbReference>
<dbReference type="Proteomes" id="UP000192726">
    <property type="component" value="Chromosome"/>
</dbReference>
<feature type="region of interest" description="Disordered" evidence="7">
    <location>
        <begin position="1418"/>
        <end position="1449"/>
    </location>
</feature>
<dbReference type="SUPFAM" id="SSF47336">
    <property type="entry name" value="ACP-like"/>
    <property type="match status" value="1"/>
</dbReference>
<accession>A0A1V0U1R7</accession>
<evidence type="ECO:0000259" key="9">
    <source>
        <dbReference type="PROSITE" id="PS52004"/>
    </source>
</evidence>
<proteinExistence type="predicted"/>
<dbReference type="Pfam" id="PF21089">
    <property type="entry name" value="PKS_DH_N"/>
    <property type="match status" value="1"/>
</dbReference>
<comment type="pathway">
    <text evidence="1">Antibiotic biosynthesis.</text>
</comment>
<dbReference type="InterPro" id="IPR052568">
    <property type="entry name" value="PKS-FAS_Synthase"/>
</dbReference>
<feature type="region of interest" description="C-terminal hotdog fold" evidence="6">
    <location>
        <begin position="1873"/>
        <end position="2020"/>
    </location>
</feature>
<evidence type="ECO:0000256" key="3">
    <source>
        <dbReference type="ARBA" id="ARBA00022553"/>
    </source>
</evidence>
<dbReference type="InterPro" id="IPR016035">
    <property type="entry name" value="Acyl_Trfase/lysoPLipase"/>
</dbReference>
<dbReference type="PROSITE" id="PS52019">
    <property type="entry name" value="PKS_MFAS_DH"/>
    <property type="match status" value="1"/>
</dbReference>
<dbReference type="SUPFAM" id="SSF53901">
    <property type="entry name" value="Thiolase-like"/>
    <property type="match status" value="1"/>
</dbReference>
<dbReference type="InterPro" id="IPR020841">
    <property type="entry name" value="PKS_Beta-ketoAc_synthase_dom"/>
</dbReference>
<sequence length="2040" mass="217823">MFPKARDVREFWDNIVTGRDCSQEVPEAWWRTDDYYDRDPFAEDRTYCRRGGFLDPVVFDPREFGMPPNSVDSVGLVQLLSLMVAKDVLADAGLGRREWFDPERAGVVLGVCGTNSTLIPLASRLLAPEMLRTMIALGIPEERARRVMRTRLAGLPSWTEDSFPGILGNIVSGRVANRLNLRAANHTVDAACASSLAALRSAVDELVSRRADLMITGGCDTDNTIVAYLCFSKTPALSLSGRVRPFDAEADGTLVGEGVGMLALKRLEDAERDGDRVHAVLRGLGSSSDGMAQSIYAPCGEGQLAALRRAYEDADCTPRSVELIEAHGTGTPAGDGVELAALSEVLASPGERRFAAVGSVKSQIGHTKAAAGVAGMIKAVLALRHKVLPPTINVDTPHTAATGEDSPLYLNTAARPWVRDGTRGVRRAGVSAFGFGGVNYHAVLEEYPGGPEHVLHRTPRVWLWHAADPDELRRHLERGDAPDDGPVPAGHARVGFVATGEDHRDELMATAVQQLRVNSGHDSWSHTRGIHYRRTSLPPGTKVGALFSGQGSQYVEMGLHAAMAVPPVRAAFDAANGLFPSQDSLARALYPPPGDREGPAAEDRLRRTAYAQPAIGALSMGQYRYLRELGFAPYGLLGHSFGELTALWAAGVWDDEAFLALARARGRAMEPPPGRAGDAGTLAAVRAPEPELRQALSGHTELTVCNRNAPDEHVVGGPVPAVERFVRECVARGVAAQRLPVAAAFHTSHVQHAVEAFGAACAATAFAPPALRVYANTAGAAYGQDAEANRRTLTEQLLRPVDFAARLEEMYADGVRGFVEFGPRRTLTGLVERTLGDRGVAAVPCDIGGAADSCAALKQAAVRLAVLGLPLSGIDRFDAPPRAERPAPSKVARTLEGPLFATVARRPVHDRRLAEEAARIAEEENEVPDRTAEAPAPAGAVGPALQERHSDPLSRAAAEHLAAHTRYLDGQLHTAQQLTRLLGRSAAQGQVDPSLAAAVNAVTEHSLALADAHIRAGEVVTDLLRLPDDGRAPLPGPYADGDAKPELPNQGPAPEDGTTAPAAEPPADSGAAPGSATSALAQLWATEVGGAQDERPAMDIDDLDQAELERVFREIVAEKTGYDTDMIEPDMDIQLDLGIDSLKQVEIGAEMWRRYPVISRSELYEFSTVRTVREMSQKLHEVLTSSRPQLQLAFGDGELGRAFVGLRELPEPDVCPHAYPDQPHALLLDDGGDLSAALDGALRSRGWRTSRLCVPGTAPGDADGQARTRVLEDWEEATLSGRLAEVLAAEPRLDLCVLPVAPAAPLPAARVVERLRHAVLVSKHACPALRSAAEGGRRAGLVTVTQLDGALGYAGSGGDSALALTAGLGGLAKTVALEEPGLFCRALDFAPGLSTEHLGEAFVAEITDIATDVREVARDGTGRRTPSLSDAPAPLPLSPRAEPEPGQAQEAAQKAALTGEDLLLVTGGASGITAWCVAALAREHPCGYVLLGRTPLPEEPEWAAGADTAEGLRTVLEARAREAGEDPTEPVTRTRIGERTEQLLHQRRIRATLDELRSYGAEAAYVAADLRDPQALAKALAPYTPRITGVVHGAGVLGDKPLAEMTAESITPVVDTKLLGLRNVLDVLDADRLRHLVLFSSVSGIWGNLRQADYALASEALTRFGCAFRAAHPGCRVVPIAWGPWTGGMAARLQEIYRDAGVPVLTRETGCAYFLARMSGPDRDADEVTFVGPLAPPYRRVDRLPAEGLTAYRMLTGLGEEPVLRDHRIGEVPVLPMTAAVGWALHTVERAHGGSLPVVECRDFRIARGVFFPDGHPERFRIRPAPQPGTGPDTVRVTVHEATAAEGQLHYEGIFRRAERVPEAPHEQLPPYEFAEGLHPGYEDGRLFHGPTLAGLHNVLVDEPGRLVVTARMPDPPLARGAFGGRLYSPALADLLLQAGLLNLLPQGDDGRLPLPVSVGRVELFTPLPDDEPFVIISDGRSGDDPLFATGTLIACAPDGRIHQRWSGVRTLWVDPDIAVRGTTAQVGAPIHRQAFSRTT</sequence>
<evidence type="ECO:0000256" key="4">
    <source>
        <dbReference type="ARBA" id="ARBA00022679"/>
    </source>
</evidence>
<dbReference type="Gene3D" id="3.40.366.10">
    <property type="entry name" value="Malonyl-Coenzyme A Acyl Carrier Protein, domain 2"/>
    <property type="match status" value="1"/>
</dbReference>
<dbReference type="InterPro" id="IPR049552">
    <property type="entry name" value="PKS_DH_N"/>
</dbReference>
<dbReference type="SMART" id="SM00822">
    <property type="entry name" value="PKS_KR"/>
    <property type="match status" value="1"/>
</dbReference>
<evidence type="ECO:0000256" key="6">
    <source>
        <dbReference type="PROSITE-ProRule" id="PRU01363"/>
    </source>
</evidence>
<dbReference type="OrthoDB" id="9778690at2"/>
<dbReference type="SUPFAM" id="SSF52151">
    <property type="entry name" value="FabD/lysophospholipase-like"/>
    <property type="match status" value="1"/>
</dbReference>
<dbReference type="PANTHER" id="PTHR43074">
    <property type="entry name" value="OMEGA-3 POLYUNSATURATED FATTY ACID SYNTHASE PFAB-RELATED"/>
    <property type="match status" value="1"/>
</dbReference>
<dbReference type="SMART" id="SM00827">
    <property type="entry name" value="PKS_AT"/>
    <property type="match status" value="1"/>
</dbReference>
<dbReference type="Pfam" id="PF08659">
    <property type="entry name" value="KR"/>
    <property type="match status" value="1"/>
</dbReference>
<feature type="region of interest" description="Disordered" evidence="7">
    <location>
        <begin position="1026"/>
        <end position="1076"/>
    </location>
</feature>
<dbReference type="InterPro" id="IPR014030">
    <property type="entry name" value="Ketoacyl_synth_N"/>
</dbReference>
<feature type="region of interest" description="N-terminal hotdog fold" evidence="6">
    <location>
        <begin position="1735"/>
        <end position="1862"/>
    </location>
</feature>
<feature type="compositionally biased region" description="Basic and acidic residues" evidence="7">
    <location>
        <begin position="919"/>
        <end position="932"/>
    </location>
</feature>
<dbReference type="InterPro" id="IPR014043">
    <property type="entry name" value="Acyl_transferase_dom"/>
</dbReference>
<feature type="region of interest" description="Disordered" evidence="7">
    <location>
        <begin position="919"/>
        <end position="950"/>
    </location>
</feature>